<dbReference type="Pfam" id="PF00782">
    <property type="entry name" value="DSPc"/>
    <property type="match status" value="1"/>
</dbReference>
<dbReference type="WBParaSite" id="PDA_v2.g12699.t1">
    <property type="protein sequence ID" value="PDA_v2.g12699.t1"/>
    <property type="gene ID" value="PDA_v2.g12699"/>
</dbReference>
<dbReference type="InterPro" id="IPR000340">
    <property type="entry name" value="Dual-sp_phosphatase_cat-dom"/>
</dbReference>
<evidence type="ECO:0000259" key="2">
    <source>
        <dbReference type="PROSITE" id="PS50056"/>
    </source>
</evidence>
<dbReference type="PANTHER" id="PTHR46377:SF1">
    <property type="entry name" value="DUAL SPECIFICITY PROTEIN PHOSPHATASE 19"/>
    <property type="match status" value="1"/>
</dbReference>
<protein>
    <submittedName>
        <fullName evidence="4">Protein-tyrosine-phosphatase</fullName>
    </submittedName>
</protein>
<reference evidence="4" key="1">
    <citation type="submission" date="2022-11" db="UniProtKB">
        <authorList>
            <consortium name="WormBaseParasite"/>
        </authorList>
    </citation>
    <scope>IDENTIFICATION</scope>
</reference>
<dbReference type="Gene3D" id="3.90.190.10">
    <property type="entry name" value="Protein tyrosine phosphatase superfamily"/>
    <property type="match status" value="1"/>
</dbReference>
<organism evidence="3 4">
    <name type="scientific">Panagrolaimus davidi</name>
    <dbReference type="NCBI Taxonomy" id="227884"/>
    <lineage>
        <taxon>Eukaryota</taxon>
        <taxon>Metazoa</taxon>
        <taxon>Ecdysozoa</taxon>
        <taxon>Nematoda</taxon>
        <taxon>Chromadorea</taxon>
        <taxon>Rhabditida</taxon>
        <taxon>Tylenchina</taxon>
        <taxon>Panagrolaimomorpha</taxon>
        <taxon>Panagrolaimoidea</taxon>
        <taxon>Panagrolaimidae</taxon>
        <taxon>Panagrolaimus</taxon>
    </lineage>
</organism>
<proteinExistence type="predicted"/>
<dbReference type="PROSITE" id="PS50054">
    <property type="entry name" value="TYR_PHOSPHATASE_DUAL"/>
    <property type="match status" value="1"/>
</dbReference>
<dbReference type="InterPro" id="IPR029021">
    <property type="entry name" value="Prot-tyrosine_phosphatase-like"/>
</dbReference>
<dbReference type="InterPro" id="IPR020422">
    <property type="entry name" value="TYR_PHOSPHATASE_DUAL_dom"/>
</dbReference>
<evidence type="ECO:0000313" key="4">
    <source>
        <dbReference type="WBParaSite" id="PDA_v2.g12699.t1"/>
    </source>
</evidence>
<dbReference type="PANTHER" id="PTHR46377">
    <property type="entry name" value="DUAL SPECIFICITY PROTEIN PHOSPHATASE 19"/>
    <property type="match status" value="1"/>
</dbReference>
<dbReference type="AlphaFoldDB" id="A0A914PD53"/>
<feature type="domain" description="Tyrosine-protein phosphatase" evidence="1">
    <location>
        <begin position="1"/>
        <end position="92"/>
    </location>
</feature>
<dbReference type="CDD" id="cd14498">
    <property type="entry name" value="DSP"/>
    <property type="match status" value="1"/>
</dbReference>
<dbReference type="InterPro" id="IPR000387">
    <property type="entry name" value="Tyr_Pase_dom"/>
</dbReference>
<dbReference type="Proteomes" id="UP000887578">
    <property type="component" value="Unplaced"/>
</dbReference>
<keyword evidence="3" id="KW-1185">Reference proteome</keyword>
<dbReference type="PROSITE" id="PS50056">
    <property type="entry name" value="TYR_PHOSPHATASE_2"/>
    <property type="match status" value="1"/>
</dbReference>
<dbReference type="SUPFAM" id="SSF52799">
    <property type="entry name" value="(Phosphotyrosine protein) phosphatases II"/>
    <property type="match status" value="1"/>
</dbReference>
<dbReference type="GO" id="GO:0008579">
    <property type="term" value="F:JUN kinase phosphatase activity"/>
    <property type="evidence" value="ECO:0007669"/>
    <property type="project" value="TreeGrafter"/>
</dbReference>
<name>A0A914PD53_9BILA</name>
<sequence>MAIPESAKIPNIHYKFIFMMDMLSQDLLGNNLLDDALKYIDKVLSSGGSILVHCEVGVSRSIAIVAAYLMRKHEWNPSKAILFIQNSRPIAW</sequence>
<feature type="domain" description="Tyrosine specific protein phosphatases" evidence="2">
    <location>
        <begin position="34"/>
        <end position="92"/>
    </location>
</feature>
<dbReference type="GO" id="GO:0005737">
    <property type="term" value="C:cytoplasm"/>
    <property type="evidence" value="ECO:0007669"/>
    <property type="project" value="TreeGrafter"/>
</dbReference>
<evidence type="ECO:0000259" key="1">
    <source>
        <dbReference type="PROSITE" id="PS50054"/>
    </source>
</evidence>
<evidence type="ECO:0000313" key="3">
    <source>
        <dbReference type="Proteomes" id="UP000887578"/>
    </source>
</evidence>
<accession>A0A914PD53</accession>